<feature type="domain" description="Trimeric autotransporter adhesin YadA-like stalk" evidence="15">
    <location>
        <begin position="446"/>
        <end position="478"/>
    </location>
</feature>
<dbReference type="AlphaFoldDB" id="A0A4S2PTB5"/>
<dbReference type="InterPro" id="IPR008640">
    <property type="entry name" value="Adhesin_Head_dom"/>
</dbReference>
<name>A0A4S2PTB5_9PAST</name>
<evidence type="ECO:0000313" key="17">
    <source>
        <dbReference type="Proteomes" id="UP000306758"/>
    </source>
</evidence>
<gene>
    <name evidence="16" type="ORF">D3M78_09905</name>
</gene>
<evidence type="ECO:0000256" key="11">
    <source>
        <dbReference type="SAM" id="Coils"/>
    </source>
</evidence>
<feature type="chain" id="PRO_5020852019" description="Adhesin" evidence="12">
    <location>
        <begin position="30"/>
        <end position="725"/>
    </location>
</feature>
<dbReference type="Gene3D" id="2.150.10.10">
    <property type="entry name" value="Serralysin-like metalloprotease, C-terminal"/>
    <property type="match status" value="4"/>
</dbReference>
<feature type="domain" description="Trimeric autotransporter adhesin YadA-like head" evidence="14">
    <location>
        <begin position="313"/>
        <end position="337"/>
    </location>
</feature>
<comment type="similarity">
    <text evidence="3">Belongs to the autotransporter-2 (AT-2) (TC 1.B.40) family.</text>
</comment>
<dbReference type="InterPro" id="IPR037174">
    <property type="entry name" value="Trimeric_adhesin"/>
</dbReference>
<dbReference type="Pfam" id="PF05662">
    <property type="entry name" value="YadA_stalk"/>
    <property type="match status" value="2"/>
</dbReference>
<comment type="subcellular location">
    <subcellularLocation>
        <location evidence="2">Cell outer membrane</location>
    </subcellularLocation>
    <subcellularLocation>
        <location evidence="1">Cell surface</location>
    </subcellularLocation>
</comment>
<dbReference type="CDD" id="cd12820">
    <property type="entry name" value="LbR_YadA-like"/>
    <property type="match status" value="2"/>
</dbReference>
<dbReference type="Gene3D" id="6.10.250.2120">
    <property type="match status" value="1"/>
</dbReference>
<evidence type="ECO:0000259" key="15">
    <source>
        <dbReference type="Pfam" id="PF05662"/>
    </source>
</evidence>
<evidence type="ECO:0000313" key="16">
    <source>
        <dbReference type="EMBL" id="THA07118.1"/>
    </source>
</evidence>
<evidence type="ECO:0000256" key="9">
    <source>
        <dbReference type="ARBA" id="ARBA00023136"/>
    </source>
</evidence>
<evidence type="ECO:0000256" key="1">
    <source>
        <dbReference type="ARBA" id="ARBA00004241"/>
    </source>
</evidence>
<evidence type="ECO:0000256" key="10">
    <source>
        <dbReference type="ARBA" id="ARBA00023237"/>
    </source>
</evidence>
<dbReference type="Proteomes" id="UP000306758">
    <property type="component" value="Unassembled WGS sequence"/>
</dbReference>
<evidence type="ECO:0000256" key="5">
    <source>
        <dbReference type="ARBA" id="ARBA00022452"/>
    </source>
</evidence>
<evidence type="ECO:0000256" key="12">
    <source>
        <dbReference type="SAM" id="SignalP"/>
    </source>
</evidence>
<dbReference type="InterPro" id="IPR005594">
    <property type="entry name" value="YadA_C"/>
</dbReference>
<dbReference type="Pfam" id="PF05658">
    <property type="entry name" value="YadA_head"/>
    <property type="match status" value="7"/>
</dbReference>
<dbReference type="InterPro" id="IPR008635">
    <property type="entry name" value="Coiled_stalk_dom"/>
</dbReference>
<evidence type="ECO:0000256" key="8">
    <source>
        <dbReference type="ARBA" id="ARBA00022927"/>
    </source>
</evidence>
<comment type="caution">
    <text evidence="16">The sequence shown here is derived from an EMBL/GenBank/DDBJ whole genome shotgun (WGS) entry which is preliminary data.</text>
</comment>
<evidence type="ECO:0000256" key="4">
    <source>
        <dbReference type="ARBA" id="ARBA00022448"/>
    </source>
</evidence>
<keyword evidence="6" id="KW-0812">Transmembrane</keyword>
<organism evidence="16 17">
    <name type="scientific">Rodentibacter pneumotropicus</name>
    <dbReference type="NCBI Taxonomy" id="758"/>
    <lineage>
        <taxon>Bacteria</taxon>
        <taxon>Pseudomonadati</taxon>
        <taxon>Pseudomonadota</taxon>
        <taxon>Gammaproteobacteria</taxon>
        <taxon>Pasteurellales</taxon>
        <taxon>Pasteurellaceae</taxon>
        <taxon>Rodentibacter</taxon>
    </lineage>
</organism>
<evidence type="ECO:0000259" key="13">
    <source>
        <dbReference type="Pfam" id="PF03895"/>
    </source>
</evidence>
<dbReference type="GO" id="GO:0015031">
    <property type="term" value="P:protein transport"/>
    <property type="evidence" value="ECO:0007669"/>
    <property type="project" value="UniProtKB-KW"/>
</dbReference>
<evidence type="ECO:0000256" key="3">
    <source>
        <dbReference type="ARBA" id="ARBA00005848"/>
    </source>
</evidence>
<accession>A0A4S2PTB5</accession>
<keyword evidence="8" id="KW-0653">Protein transport</keyword>
<feature type="domain" description="Trimeric autotransporter adhesin YadA-like C-terminal membrane anchor" evidence="13">
    <location>
        <begin position="665"/>
        <end position="725"/>
    </location>
</feature>
<dbReference type="GO" id="GO:0009279">
    <property type="term" value="C:cell outer membrane"/>
    <property type="evidence" value="ECO:0007669"/>
    <property type="project" value="UniProtKB-SubCell"/>
</dbReference>
<evidence type="ECO:0000259" key="14">
    <source>
        <dbReference type="Pfam" id="PF05658"/>
    </source>
</evidence>
<feature type="domain" description="Trimeric autotransporter adhesin YadA-like head" evidence="14">
    <location>
        <begin position="158"/>
        <end position="182"/>
    </location>
</feature>
<keyword evidence="9" id="KW-0472">Membrane</keyword>
<keyword evidence="10" id="KW-0998">Cell outer membrane</keyword>
<feature type="domain" description="Trimeric autotransporter adhesin YadA-like head" evidence="14">
    <location>
        <begin position="78"/>
        <end position="103"/>
    </location>
</feature>
<dbReference type="InterPro" id="IPR011049">
    <property type="entry name" value="Serralysin-like_metalloprot_C"/>
</dbReference>
<feature type="domain" description="Trimeric autotransporter adhesin YadA-like head" evidence="14">
    <location>
        <begin position="287"/>
        <end position="311"/>
    </location>
</feature>
<evidence type="ECO:0000256" key="2">
    <source>
        <dbReference type="ARBA" id="ARBA00004442"/>
    </source>
</evidence>
<dbReference type="Pfam" id="PF03895">
    <property type="entry name" value="YadA_anchor"/>
    <property type="match status" value="1"/>
</dbReference>
<dbReference type="Gene3D" id="2.60.40.4050">
    <property type="match status" value="1"/>
</dbReference>
<dbReference type="SUPFAM" id="SSF54523">
    <property type="entry name" value="Pili subunits"/>
    <property type="match status" value="1"/>
</dbReference>
<dbReference type="EMBL" id="QXNI01000067">
    <property type="protein sequence ID" value="THA07118.1"/>
    <property type="molecule type" value="Genomic_DNA"/>
</dbReference>
<evidence type="ECO:0000256" key="7">
    <source>
        <dbReference type="ARBA" id="ARBA00022729"/>
    </source>
</evidence>
<feature type="domain" description="Trimeric autotransporter adhesin YadA-like head" evidence="14">
    <location>
        <begin position="232"/>
        <end position="255"/>
    </location>
</feature>
<dbReference type="Gene3D" id="3.30.1300.30">
    <property type="entry name" value="GSPII I/J protein-like"/>
    <property type="match status" value="1"/>
</dbReference>
<dbReference type="InterPro" id="IPR045584">
    <property type="entry name" value="Pilin-like"/>
</dbReference>
<feature type="domain" description="Trimeric autotransporter adhesin YadA-like stalk" evidence="15">
    <location>
        <begin position="611"/>
        <end position="646"/>
    </location>
</feature>
<protein>
    <recommendedName>
        <fullName evidence="18">Adhesin</fullName>
    </recommendedName>
</protein>
<dbReference type="Gene3D" id="3.90.1780.10">
    <property type="entry name" value="Trimeric adhesin"/>
    <property type="match status" value="1"/>
</dbReference>
<evidence type="ECO:0008006" key="18">
    <source>
        <dbReference type="Google" id="ProtNLM"/>
    </source>
</evidence>
<dbReference type="GO" id="GO:0009986">
    <property type="term" value="C:cell surface"/>
    <property type="evidence" value="ECO:0007669"/>
    <property type="project" value="UniProtKB-SubCell"/>
</dbReference>
<feature type="signal peptide" evidence="12">
    <location>
        <begin position="1"/>
        <end position="29"/>
    </location>
</feature>
<proteinExistence type="inferred from homology"/>
<feature type="domain" description="Trimeric autotransporter adhesin YadA-like head" evidence="14">
    <location>
        <begin position="364"/>
        <end position="390"/>
    </location>
</feature>
<evidence type="ECO:0000256" key="6">
    <source>
        <dbReference type="ARBA" id="ARBA00022692"/>
    </source>
</evidence>
<feature type="domain" description="Trimeric autotransporter adhesin YadA-like head" evidence="14">
    <location>
        <begin position="110"/>
        <end position="131"/>
    </location>
</feature>
<keyword evidence="7 12" id="KW-0732">Signal</keyword>
<keyword evidence="5" id="KW-1134">Transmembrane beta strand</keyword>
<feature type="coiled-coil region" evidence="11">
    <location>
        <begin position="630"/>
        <end position="657"/>
    </location>
</feature>
<keyword evidence="4" id="KW-0813">Transport</keyword>
<keyword evidence="11" id="KW-0175">Coiled coil</keyword>
<reference evidence="16 17" key="1">
    <citation type="journal article" date="2019" name="Vet. Microbiol.">
        <title>Development of multi locus sequence typing (MLST) of Rodentibacter pneumotropicus.</title>
        <authorList>
            <person name="Adhikary S."/>
            <person name="Bisgaard M."/>
            <person name="Boot R."/>
            <person name="Benga L."/>
            <person name="Nicklas W."/>
            <person name="Christensen H."/>
        </authorList>
    </citation>
    <scope>NUCLEOTIDE SEQUENCE [LARGE SCALE GENOMIC DNA]</scope>
    <source>
        <strain evidence="16 17">Ac84</strain>
    </source>
</reference>
<dbReference type="SUPFAM" id="SSF101967">
    <property type="entry name" value="Adhesin YadA, collagen-binding domain"/>
    <property type="match status" value="2"/>
</dbReference>
<sequence>MYKGLIMKRVFYFSPIVFLVSTNVFSASADYLKVNTTDTTLPIIGATASHSIALGPQSSIDKNNAYDSASRSKKGRYSGVYSIAEGYKAMVYGSQSIAYGHEAVANGWLSYAIGSRANAEGDGNIALGGSAKSLAGAYYGNPSSGGAIAVGLESNTIGNGAIAMGNKASATGVKSIAIGNDARTLDITNIDGAANIDQNVKNNIKSTVETLRKQNSPIDMAAELLGLSDEATSTIAIGDESRAIGWGSTALGTKAYALNDRATTLGDDSKTLGYAGTSVGTHAYSFGKGASALGTWAEALGDYSTAAGPSSSAAGNNSIAMGNGASASGLNAISIGSMTTDTKAWYTTNGGRQVHRAEHEVWNATGDHSIALGTDSQAIKESAIAIGKEALAEHKRSVALGDKSSTENAKDTPQGTVNGITYGNFAGATSVGTVSVGNSTLGETRQIKNVSAGDISPTSTDAINGSQLYLIANKLTEEMKNIQPKPTPVPPTVNVDTGDISVNDNGIVVADSTKGNLASVTDVANAINNSSFNITTGSEDGGKAINVTIEKVKAGNTVAYKAGKNMVVKQDGQNITYSTTDKPIFDVVNANEFKAGDVVVNNQGINAGNKKITNVAEGTRDSDAVNYAQLRKTNNQVRQLENKLNRVDRKLRGGIAQAGAMANIPQVTRNGASGVGVGVASYRDENAISVGYSLMSDNGKHIIKTSAGLDTRGYNMVGAGYMYQW</sequence>